<keyword evidence="2" id="KW-1185">Reference proteome</keyword>
<name>A0A7G7ML66_9PSEU</name>
<sequence>MKRLIVGLIVLVGVLVGVDFGAAALAESAVSRQMREQIGLPDDPDVRINGFPFVTQALAGRYSSIDVSADRLQVGELQEVEVVAVLRDVEAPLSEVLGSGPKSLRVGEADGTVRVGADDVERLLGSVDRLRIESLDADALEQAVEDGADASLADADPDTVARLVGTTAVLGEDTEVSAIVALELADGLVRIVPRDIRVGGPDAPPLPESTQSALRDRFTVEIDPGSLPLQVTPTELRAVDGVLEISGRTTGLVLGAGAPAAS</sequence>
<gene>
    <name evidence="1" type="ORF">H6H00_06060</name>
</gene>
<dbReference type="RefSeq" id="WP_185720354.1">
    <property type="nucleotide sequence ID" value="NZ_BAAAWI010000001.1"/>
</dbReference>
<evidence type="ECO:0000313" key="1">
    <source>
        <dbReference type="EMBL" id="QNG53527.1"/>
    </source>
</evidence>
<protein>
    <submittedName>
        <fullName evidence="1">DUF2993 domain-containing protein</fullName>
    </submittedName>
</protein>
<dbReference type="EMBL" id="CP060131">
    <property type="protein sequence ID" value="QNG53527.1"/>
    <property type="molecule type" value="Genomic_DNA"/>
</dbReference>
<dbReference type="InterPro" id="IPR021373">
    <property type="entry name" value="DUF2993"/>
</dbReference>
<organism evidence="1 2">
    <name type="scientific">Pseudonocardia petroleophila</name>
    <dbReference type="NCBI Taxonomy" id="37331"/>
    <lineage>
        <taxon>Bacteria</taxon>
        <taxon>Bacillati</taxon>
        <taxon>Actinomycetota</taxon>
        <taxon>Actinomycetes</taxon>
        <taxon>Pseudonocardiales</taxon>
        <taxon>Pseudonocardiaceae</taxon>
        <taxon>Pseudonocardia</taxon>
    </lineage>
</organism>
<reference evidence="1 2" key="1">
    <citation type="submission" date="2020-08" db="EMBL/GenBank/DDBJ databases">
        <authorList>
            <person name="Mo P."/>
        </authorList>
    </citation>
    <scope>NUCLEOTIDE SEQUENCE [LARGE SCALE GENOMIC DNA]</scope>
    <source>
        <strain evidence="1 2">CGMCC 4.1532</strain>
    </source>
</reference>
<evidence type="ECO:0000313" key="2">
    <source>
        <dbReference type="Proteomes" id="UP000515728"/>
    </source>
</evidence>
<dbReference type="Proteomes" id="UP000515728">
    <property type="component" value="Chromosome"/>
</dbReference>
<dbReference type="AlphaFoldDB" id="A0A7G7ML66"/>
<dbReference type="Pfam" id="PF11209">
    <property type="entry name" value="LmeA"/>
    <property type="match status" value="1"/>
</dbReference>
<dbReference type="KEGG" id="ppel:H6H00_06060"/>
<accession>A0A7G7ML66</accession>
<proteinExistence type="predicted"/>